<dbReference type="EC" id="5.4.99.-" evidence="5"/>
<dbReference type="CDD" id="cd00165">
    <property type="entry name" value="S4"/>
    <property type="match status" value="1"/>
</dbReference>
<keyword evidence="2 4" id="KW-0694">RNA-binding</keyword>
<dbReference type="SMART" id="SM00363">
    <property type="entry name" value="S4"/>
    <property type="match status" value="1"/>
</dbReference>
<dbReference type="InterPro" id="IPR020094">
    <property type="entry name" value="TruA/RsuA/RluB/E/F_N"/>
</dbReference>
<evidence type="ECO:0000313" key="8">
    <source>
        <dbReference type="Proteomes" id="UP000824205"/>
    </source>
</evidence>
<dbReference type="InterPro" id="IPR042092">
    <property type="entry name" value="PsdUridine_s_RsuA/RluB/E/F_cat"/>
</dbReference>
<dbReference type="InterPro" id="IPR018496">
    <property type="entry name" value="PsdUridine_synth_RsuA/RluB_CS"/>
</dbReference>
<dbReference type="PROSITE" id="PS01149">
    <property type="entry name" value="PSI_RSU"/>
    <property type="match status" value="1"/>
</dbReference>
<dbReference type="AlphaFoldDB" id="A0A9D1UGC5"/>
<dbReference type="PANTHER" id="PTHR47683:SF2">
    <property type="entry name" value="RNA-BINDING S4 DOMAIN-CONTAINING PROTEIN"/>
    <property type="match status" value="1"/>
</dbReference>
<dbReference type="InterPro" id="IPR020103">
    <property type="entry name" value="PsdUridine_synth_cat_dom_sf"/>
</dbReference>
<dbReference type="Proteomes" id="UP000824205">
    <property type="component" value="Unassembled WGS sequence"/>
</dbReference>
<dbReference type="Pfam" id="PF01479">
    <property type="entry name" value="S4"/>
    <property type="match status" value="1"/>
</dbReference>
<evidence type="ECO:0000256" key="1">
    <source>
        <dbReference type="ARBA" id="ARBA00008348"/>
    </source>
</evidence>
<dbReference type="GO" id="GO:0005829">
    <property type="term" value="C:cytosol"/>
    <property type="evidence" value="ECO:0007669"/>
    <property type="project" value="UniProtKB-ARBA"/>
</dbReference>
<sequence length="248" mass="28052">MPNQNDVRLQKFMAECGVASRRKCEQLIEEGRVKVNGHVAALGTKINPKKDIVTLRGKRIGRQESVRYIMLNKPRGFVTTVSDELGRKTVVDLLDGVKERVYPVGRLDRDSEGLLLMTNDGALANALTHPSYEITKTYRVTVRGKVEDEALQALREGVEIDSGKTAPCEVVPLVEETQRTVLEFKIHEGKNREIRKMLEHFGLEVIRLRRIAIAGVKLGMLKIGDYRDLNENELKKLFHACGMTYQPK</sequence>
<dbReference type="Gene3D" id="3.30.70.1560">
    <property type="entry name" value="Alpha-L RNA-binding motif"/>
    <property type="match status" value="1"/>
</dbReference>
<dbReference type="Pfam" id="PF00849">
    <property type="entry name" value="PseudoU_synth_2"/>
    <property type="match status" value="1"/>
</dbReference>
<evidence type="ECO:0000313" key="7">
    <source>
        <dbReference type="EMBL" id="HIW86353.1"/>
    </source>
</evidence>
<keyword evidence="3 5" id="KW-0413">Isomerase</keyword>
<dbReference type="FunFam" id="3.10.290.10:FF:000003">
    <property type="entry name" value="Pseudouridine synthase"/>
    <property type="match status" value="1"/>
</dbReference>
<dbReference type="GO" id="GO:0003723">
    <property type="term" value="F:RNA binding"/>
    <property type="evidence" value="ECO:0007669"/>
    <property type="project" value="UniProtKB-KW"/>
</dbReference>
<name>A0A9D1UGC5_9FIRM</name>
<gene>
    <name evidence="7" type="ORF">IAA48_07655</name>
</gene>
<protein>
    <recommendedName>
        <fullName evidence="5">Pseudouridine synthase</fullName>
        <ecNumber evidence="5">5.4.99.-</ecNumber>
    </recommendedName>
</protein>
<dbReference type="Gene3D" id="3.30.70.580">
    <property type="entry name" value="Pseudouridine synthase I, catalytic domain, N-terminal subdomain"/>
    <property type="match status" value="1"/>
</dbReference>
<dbReference type="GO" id="GO:0120159">
    <property type="term" value="F:rRNA pseudouridine synthase activity"/>
    <property type="evidence" value="ECO:0007669"/>
    <property type="project" value="UniProtKB-ARBA"/>
</dbReference>
<organism evidence="7 8">
    <name type="scientific">Candidatus Eubacterium faecipullorum</name>
    <dbReference type="NCBI Taxonomy" id="2838571"/>
    <lineage>
        <taxon>Bacteria</taxon>
        <taxon>Bacillati</taxon>
        <taxon>Bacillota</taxon>
        <taxon>Clostridia</taxon>
        <taxon>Eubacteriales</taxon>
        <taxon>Eubacteriaceae</taxon>
        <taxon>Eubacterium</taxon>
    </lineage>
</organism>
<dbReference type="SUPFAM" id="SSF55174">
    <property type="entry name" value="Alpha-L RNA-binding motif"/>
    <property type="match status" value="1"/>
</dbReference>
<dbReference type="InterPro" id="IPR002942">
    <property type="entry name" value="S4_RNA-bd"/>
</dbReference>
<evidence type="ECO:0000256" key="4">
    <source>
        <dbReference type="PROSITE-ProRule" id="PRU00182"/>
    </source>
</evidence>
<dbReference type="InterPro" id="IPR036986">
    <property type="entry name" value="S4_RNA-bd_sf"/>
</dbReference>
<reference evidence="7" key="1">
    <citation type="journal article" date="2021" name="PeerJ">
        <title>Extensive microbial diversity within the chicken gut microbiome revealed by metagenomics and culture.</title>
        <authorList>
            <person name="Gilroy R."/>
            <person name="Ravi A."/>
            <person name="Getino M."/>
            <person name="Pursley I."/>
            <person name="Horton D.L."/>
            <person name="Alikhan N.F."/>
            <person name="Baker D."/>
            <person name="Gharbi K."/>
            <person name="Hall N."/>
            <person name="Watson M."/>
            <person name="Adriaenssens E.M."/>
            <person name="Foster-Nyarko E."/>
            <person name="Jarju S."/>
            <person name="Secka A."/>
            <person name="Antonio M."/>
            <person name="Oren A."/>
            <person name="Chaudhuri R.R."/>
            <person name="La Ragione R."/>
            <person name="Hildebrand F."/>
            <person name="Pallen M.J."/>
        </authorList>
    </citation>
    <scope>NUCLEOTIDE SEQUENCE</scope>
    <source>
        <strain evidence="7">421</strain>
    </source>
</reference>
<reference evidence="7" key="2">
    <citation type="submission" date="2021-04" db="EMBL/GenBank/DDBJ databases">
        <authorList>
            <person name="Gilroy R."/>
        </authorList>
    </citation>
    <scope>NUCLEOTIDE SEQUENCE</scope>
    <source>
        <strain evidence="7">421</strain>
    </source>
</reference>
<dbReference type="NCBIfam" id="TIGR00093">
    <property type="entry name" value="pseudouridine synthase"/>
    <property type="match status" value="1"/>
</dbReference>
<comment type="similarity">
    <text evidence="1 5">Belongs to the pseudouridine synthase RsuA family.</text>
</comment>
<feature type="domain" description="RNA-binding S4" evidence="6">
    <location>
        <begin position="7"/>
        <end position="66"/>
    </location>
</feature>
<dbReference type="PROSITE" id="PS50889">
    <property type="entry name" value="S4"/>
    <property type="match status" value="1"/>
</dbReference>
<dbReference type="CDD" id="cd02870">
    <property type="entry name" value="PseudoU_synth_RsuA_like"/>
    <property type="match status" value="1"/>
</dbReference>
<dbReference type="InterPro" id="IPR000748">
    <property type="entry name" value="PsdUridine_synth_RsuA/RluB/E/F"/>
</dbReference>
<dbReference type="InterPro" id="IPR006145">
    <property type="entry name" value="PsdUridine_synth_RsuA/RluA"/>
</dbReference>
<evidence type="ECO:0000256" key="3">
    <source>
        <dbReference type="ARBA" id="ARBA00023235"/>
    </source>
</evidence>
<dbReference type="SUPFAM" id="SSF55120">
    <property type="entry name" value="Pseudouridine synthase"/>
    <property type="match status" value="1"/>
</dbReference>
<evidence type="ECO:0000256" key="2">
    <source>
        <dbReference type="ARBA" id="ARBA00022884"/>
    </source>
</evidence>
<proteinExistence type="inferred from homology"/>
<dbReference type="InterPro" id="IPR050343">
    <property type="entry name" value="RsuA_PseudoU_synthase"/>
</dbReference>
<dbReference type="PANTHER" id="PTHR47683">
    <property type="entry name" value="PSEUDOURIDINE SYNTHASE FAMILY PROTEIN-RELATED"/>
    <property type="match status" value="1"/>
</dbReference>
<dbReference type="EMBL" id="DXGE01000033">
    <property type="protein sequence ID" value="HIW86353.1"/>
    <property type="molecule type" value="Genomic_DNA"/>
</dbReference>
<comment type="caution">
    <text evidence="7">The sequence shown here is derived from an EMBL/GenBank/DDBJ whole genome shotgun (WGS) entry which is preliminary data.</text>
</comment>
<dbReference type="GO" id="GO:0000455">
    <property type="term" value="P:enzyme-directed rRNA pseudouridine synthesis"/>
    <property type="evidence" value="ECO:0007669"/>
    <property type="project" value="UniProtKB-ARBA"/>
</dbReference>
<evidence type="ECO:0000256" key="5">
    <source>
        <dbReference type="RuleBase" id="RU003887"/>
    </source>
</evidence>
<dbReference type="Gene3D" id="3.10.290.10">
    <property type="entry name" value="RNA-binding S4 domain"/>
    <property type="match status" value="1"/>
</dbReference>
<accession>A0A9D1UGC5</accession>
<dbReference type="FunFam" id="3.30.70.1560:FF:000001">
    <property type="entry name" value="Pseudouridine synthase"/>
    <property type="match status" value="1"/>
</dbReference>
<evidence type="ECO:0000259" key="6">
    <source>
        <dbReference type="SMART" id="SM00363"/>
    </source>
</evidence>